<dbReference type="CDD" id="cd05010">
    <property type="entry name" value="SIS_AgaS_like"/>
    <property type="match status" value="1"/>
</dbReference>
<comment type="catalytic activity">
    <reaction evidence="4">
        <text>D-galactosamine 6-phosphate + H2O = D-tagatopyranose 1-phosphate + NH4(+)</text>
        <dbReference type="Rhea" id="RHEA:47680"/>
        <dbReference type="ChEBI" id="CHEBI:15377"/>
        <dbReference type="ChEBI" id="CHEBI:28938"/>
        <dbReference type="ChEBI" id="CHEBI:71674"/>
        <dbReference type="ChEBI" id="CHEBI:138150"/>
    </reaction>
</comment>
<dbReference type="InterPro" id="IPR035464">
    <property type="entry name" value="SIS_AgaS"/>
</dbReference>
<dbReference type="SUPFAM" id="SSF53697">
    <property type="entry name" value="SIS domain"/>
    <property type="match status" value="1"/>
</dbReference>
<evidence type="ECO:0000256" key="4">
    <source>
        <dbReference type="ARBA" id="ARBA00029292"/>
    </source>
</evidence>
<proteinExistence type="inferred from homology"/>
<feature type="domain" description="SIS" evidence="5">
    <location>
        <begin position="220"/>
        <end position="373"/>
    </location>
</feature>
<dbReference type="GO" id="GO:0005886">
    <property type="term" value="C:plasma membrane"/>
    <property type="evidence" value="ECO:0007669"/>
    <property type="project" value="TreeGrafter"/>
</dbReference>
<dbReference type="GO" id="GO:0097367">
    <property type="term" value="F:carbohydrate derivative binding"/>
    <property type="evidence" value="ECO:0007669"/>
    <property type="project" value="InterPro"/>
</dbReference>
<evidence type="ECO:0000313" key="7">
    <source>
        <dbReference type="Proteomes" id="UP000308744"/>
    </source>
</evidence>
<accession>A0A4U2Z2X1</accession>
<dbReference type="Proteomes" id="UP000308744">
    <property type="component" value="Unassembled WGS sequence"/>
</dbReference>
<dbReference type="CDD" id="cd05008">
    <property type="entry name" value="SIS_GlmS_GlmD_1"/>
    <property type="match status" value="1"/>
</dbReference>
<comment type="similarity">
    <text evidence="1">Belongs to the SIS family. AgaS subfamily.</text>
</comment>
<name>A0A4U2Z2X1_9BACI</name>
<keyword evidence="7" id="KW-1185">Reference proteome</keyword>
<dbReference type="InterPro" id="IPR046348">
    <property type="entry name" value="SIS_dom_sf"/>
</dbReference>
<evidence type="ECO:0000256" key="1">
    <source>
        <dbReference type="ARBA" id="ARBA00007748"/>
    </source>
</evidence>
<keyword evidence="3" id="KW-0378">Hydrolase</keyword>
<dbReference type="AlphaFoldDB" id="A0A4U2Z2X1"/>
<comment type="caution">
    <text evidence="6">The sequence shown here is derived from an EMBL/GenBank/DDBJ whole genome shotgun (WGS) entry which is preliminary data.</text>
</comment>
<dbReference type="InterPro" id="IPR050303">
    <property type="entry name" value="GatZ_KbaZ_carbometab"/>
</dbReference>
<sequence>MFNLNKKNLSEMKALQTAVEIYQQPTVWVELISSLIQKKENTQNFIQSICHKHRFVRVIFTGAGTSAFAGDTLVPVLRKYNQKNKCLQFESIPTTDIVSNPMEYLIGHVPTIMVSFARSGNSPESVAAVSLGKEIIQDFYQVIVTCNKDGKLAKNTEDDENSITILTPDKANDQAMAMTSSFTSMIIAAFTVFVDEDICENSMKAVIESGKRLVDTVSNQVDEILEFDFERIIYLGSGILGQLSHEAALKMLELSSGQVVAMHESSLGFRHGPKSILNDKTVVVLFVSQNPHTRKYDLDILREISSDPSKLKVVVLTDKSDAEVEKLADWVIPVSPGNVELSSDFDLALLYVIFAQVFAMKKSLQLGITPDNPSPNGRINRVVQGVTIYDYIN</sequence>
<dbReference type="EMBL" id="SZPU01000044">
    <property type="protein sequence ID" value="TKI67672.1"/>
    <property type="molecule type" value="Genomic_DNA"/>
</dbReference>
<protein>
    <submittedName>
        <fullName evidence="6">SIS domain-containing protein</fullName>
    </submittedName>
</protein>
<dbReference type="GO" id="GO:0016787">
    <property type="term" value="F:hydrolase activity"/>
    <property type="evidence" value="ECO:0007669"/>
    <property type="project" value="UniProtKB-KW"/>
</dbReference>
<evidence type="ECO:0000259" key="5">
    <source>
        <dbReference type="PROSITE" id="PS51464"/>
    </source>
</evidence>
<feature type="domain" description="SIS" evidence="5">
    <location>
        <begin position="45"/>
        <end position="204"/>
    </location>
</feature>
<dbReference type="PANTHER" id="PTHR32502:SF3">
    <property type="entry name" value="D-GALACTOSAMINE-6-PHOSPHATE DEAMINASE AGAS-RELATED"/>
    <property type="match status" value="1"/>
</dbReference>
<dbReference type="GO" id="GO:1901135">
    <property type="term" value="P:carbohydrate derivative metabolic process"/>
    <property type="evidence" value="ECO:0007669"/>
    <property type="project" value="InterPro"/>
</dbReference>
<evidence type="ECO:0000256" key="2">
    <source>
        <dbReference type="ARBA" id="ARBA00022737"/>
    </source>
</evidence>
<dbReference type="GO" id="GO:0009401">
    <property type="term" value="P:phosphoenolpyruvate-dependent sugar phosphotransferase system"/>
    <property type="evidence" value="ECO:0007669"/>
    <property type="project" value="TreeGrafter"/>
</dbReference>
<keyword evidence="2" id="KW-0677">Repeat</keyword>
<dbReference type="PANTHER" id="PTHR32502">
    <property type="entry name" value="N-ACETYLGALACTOSAMINE PERMEASE II COMPONENT-RELATED"/>
    <property type="match status" value="1"/>
</dbReference>
<dbReference type="RefSeq" id="WP_107896856.1">
    <property type="nucleotide sequence ID" value="NZ_PYWM01000025.1"/>
</dbReference>
<dbReference type="Pfam" id="PF01380">
    <property type="entry name" value="SIS"/>
    <property type="match status" value="1"/>
</dbReference>
<gene>
    <name evidence="6" type="ORF">FC756_12355</name>
</gene>
<evidence type="ECO:0000313" key="6">
    <source>
        <dbReference type="EMBL" id="TKI67672.1"/>
    </source>
</evidence>
<dbReference type="Gene3D" id="3.40.50.10490">
    <property type="entry name" value="Glucose-6-phosphate isomerase like protein, domain 1"/>
    <property type="match status" value="2"/>
</dbReference>
<evidence type="ECO:0000256" key="3">
    <source>
        <dbReference type="ARBA" id="ARBA00022801"/>
    </source>
</evidence>
<dbReference type="PROSITE" id="PS51464">
    <property type="entry name" value="SIS"/>
    <property type="match status" value="2"/>
</dbReference>
<organism evidence="6 7">
    <name type="scientific">Lysinibacillus mangiferihumi</name>
    <dbReference type="NCBI Taxonomy" id="1130819"/>
    <lineage>
        <taxon>Bacteria</taxon>
        <taxon>Bacillati</taxon>
        <taxon>Bacillota</taxon>
        <taxon>Bacilli</taxon>
        <taxon>Bacillales</taxon>
        <taxon>Bacillaceae</taxon>
        <taxon>Lysinibacillus</taxon>
    </lineage>
</organism>
<dbReference type="InterPro" id="IPR035466">
    <property type="entry name" value="GlmS/AgaS_SIS"/>
</dbReference>
<reference evidence="6 7" key="1">
    <citation type="submission" date="2019-04" db="EMBL/GenBank/DDBJ databases">
        <title>Lysinibacillus genome sequencing.</title>
        <authorList>
            <person name="Dunlap C."/>
        </authorList>
    </citation>
    <scope>NUCLEOTIDE SEQUENCE [LARGE SCALE GENOMIC DNA]</scope>
    <source>
        <strain evidence="6 7">CCTCC AB 2010389</strain>
    </source>
</reference>
<dbReference type="InterPro" id="IPR001347">
    <property type="entry name" value="SIS_dom"/>
</dbReference>